<protein>
    <submittedName>
        <fullName evidence="2">Uncharacterized protein</fullName>
    </submittedName>
</protein>
<feature type="region of interest" description="Disordered" evidence="1">
    <location>
        <begin position="1"/>
        <end position="78"/>
    </location>
</feature>
<feature type="compositionally biased region" description="Basic and acidic residues" evidence="1">
    <location>
        <begin position="7"/>
        <end position="16"/>
    </location>
</feature>
<dbReference type="AlphaFoldDB" id="A0A0A9DQ94"/>
<reference evidence="2" key="2">
    <citation type="journal article" date="2015" name="Data Brief">
        <title>Shoot transcriptome of the giant reed, Arundo donax.</title>
        <authorList>
            <person name="Barrero R.A."/>
            <person name="Guerrero F.D."/>
            <person name="Moolhuijzen P."/>
            <person name="Goolsby J.A."/>
            <person name="Tidwell J."/>
            <person name="Bellgard S.E."/>
            <person name="Bellgard M.I."/>
        </authorList>
    </citation>
    <scope>NUCLEOTIDE SEQUENCE</scope>
    <source>
        <tissue evidence="2">Shoot tissue taken approximately 20 cm above the soil surface</tissue>
    </source>
</reference>
<organism evidence="2">
    <name type="scientific">Arundo donax</name>
    <name type="common">Giant reed</name>
    <name type="synonym">Donax arundinaceus</name>
    <dbReference type="NCBI Taxonomy" id="35708"/>
    <lineage>
        <taxon>Eukaryota</taxon>
        <taxon>Viridiplantae</taxon>
        <taxon>Streptophyta</taxon>
        <taxon>Embryophyta</taxon>
        <taxon>Tracheophyta</taxon>
        <taxon>Spermatophyta</taxon>
        <taxon>Magnoliopsida</taxon>
        <taxon>Liliopsida</taxon>
        <taxon>Poales</taxon>
        <taxon>Poaceae</taxon>
        <taxon>PACMAD clade</taxon>
        <taxon>Arundinoideae</taxon>
        <taxon>Arundineae</taxon>
        <taxon>Arundo</taxon>
    </lineage>
</organism>
<reference evidence="2" key="1">
    <citation type="submission" date="2014-09" db="EMBL/GenBank/DDBJ databases">
        <authorList>
            <person name="Magalhaes I.L.F."/>
            <person name="Oliveira U."/>
            <person name="Santos F.R."/>
            <person name="Vidigal T.H.D.A."/>
            <person name="Brescovit A.D."/>
            <person name="Santos A.J."/>
        </authorList>
    </citation>
    <scope>NUCLEOTIDE SEQUENCE</scope>
    <source>
        <tissue evidence="2">Shoot tissue taken approximately 20 cm above the soil surface</tissue>
    </source>
</reference>
<accession>A0A0A9DQ94</accession>
<sequence length="107" mass="11007">MRSRFRGGPEHQERILSFRISSRRPNGQGRAGRGQEAGRIRLLRGGAGGASLPGMGAHPEQVPRGAGRLGGPRAQLRGGGGAAAAVRAQRAGEARAAVGVEARPRAV</sequence>
<dbReference type="EMBL" id="GBRH01207929">
    <property type="protein sequence ID" value="JAD89966.1"/>
    <property type="molecule type" value="Transcribed_RNA"/>
</dbReference>
<name>A0A0A9DQ94_ARUDO</name>
<evidence type="ECO:0000256" key="1">
    <source>
        <dbReference type="SAM" id="MobiDB-lite"/>
    </source>
</evidence>
<proteinExistence type="predicted"/>
<evidence type="ECO:0000313" key="2">
    <source>
        <dbReference type="EMBL" id="JAD89966.1"/>
    </source>
</evidence>